<feature type="transmembrane region" description="Helical" evidence="1">
    <location>
        <begin position="499"/>
        <end position="521"/>
    </location>
</feature>
<organism evidence="2 3">
    <name type="scientific">Brevibacterium sediminis</name>
    <dbReference type="NCBI Taxonomy" id="1857024"/>
    <lineage>
        <taxon>Bacteria</taxon>
        <taxon>Bacillati</taxon>
        <taxon>Actinomycetota</taxon>
        <taxon>Actinomycetes</taxon>
        <taxon>Micrococcales</taxon>
        <taxon>Brevibacteriaceae</taxon>
        <taxon>Brevibacterium</taxon>
    </lineage>
</organism>
<proteinExistence type="predicted"/>
<feature type="transmembrane region" description="Helical" evidence="1">
    <location>
        <begin position="209"/>
        <end position="226"/>
    </location>
</feature>
<keyword evidence="1" id="KW-1133">Transmembrane helix</keyword>
<dbReference type="Proteomes" id="UP000314223">
    <property type="component" value="Unassembled WGS sequence"/>
</dbReference>
<feature type="transmembrane region" description="Helical" evidence="1">
    <location>
        <begin position="456"/>
        <end position="479"/>
    </location>
</feature>
<evidence type="ECO:0000256" key="1">
    <source>
        <dbReference type="SAM" id="Phobius"/>
    </source>
</evidence>
<dbReference type="EMBL" id="VDMQ01000008">
    <property type="protein sequence ID" value="TNM53742.1"/>
    <property type="molecule type" value="Genomic_DNA"/>
</dbReference>
<feature type="transmembrane region" description="Helical" evidence="1">
    <location>
        <begin position="70"/>
        <end position="90"/>
    </location>
</feature>
<evidence type="ECO:0000313" key="3">
    <source>
        <dbReference type="Proteomes" id="UP000314223"/>
    </source>
</evidence>
<feature type="transmembrane region" description="Helical" evidence="1">
    <location>
        <begin position="378"/>
        <end position="399"/>
    </location>
</feature>
<evidence type="ECO:0000313" key="2">
    <source>
        <dbReference type="EMBL" id="TNM53742.1"/>
    </source>
</evidence>
<gene>
    <name evidence="2" type="ORF">FHQ09_13260</name>
</gene>
<feature type="transmembrane region" description="Helical" evidence="1">
    <location>
        <begin position="328"/>
        <end position="347"/>
    </location>
</feature>
<reference evidence="2 3" key="1">
    <citation type="submission" date="2019-06" db="EMBL/GenBank/DDBJ databases">
        <authorList>
            <person name="Mardanova A.M."/>
            <person name="Pudova D.S."/>
            <person name="Shagimardanova E.I."/>
            <person name="Gogoleva N.E."/>
            <person name="Lutfullin M.T."/>
            <person name="Hadieva G.F."/>
            <person name="Sharipova M.R."/>
        </authorList>
    </citation>
    <scope>NUCLEOTIDE SEQUENCE [LARGE SCALE GENOMIC DNA]</scope>
    <source>
        <strain evidence="2 3">MG-1</strain>
    </source>
</reference>
<feature type="transmembrane region" description="Helical" evidence="1">
    <location>
        <begin position="111"/>
        <end position="133"/>
    </location>
</feature>
<feature type="transmembrane region" description="Helical" evidence="1">
    <location>
        <begin position="278"/>
        <end position="298"/>
    </location>
</feature>
<feature type="transmembrane region" description="Helical" evidence="1">
    <location>
        <begin position="153"/>
        <end position="175"/>
    </location>
</feature>
<accession>A0A5C4WZH8</accession>
<feature type="transmembrane region" description="Helical" evidence="1">
    <location>
        <begin position="246"/>
        <end position="266"/>
    </location>
</feature>
<sequence>MVPPREARLGRLLLHFAQALSLSALCLWIVMLWVPVVASPEDTSEAPQPPRIIVTALGGPPFDLEEARGSMVLVAVGVLVCAAASLLLTVRSRPDSHPWPDVVRRLWSVGTLFLSVCVFLVLADMLANMPTIMWDAVDDRGRSVFGMVVAEPALGAVLWAIGGLSLLAAGVCGLLGDARRRKTAPAHFANARITPWPQGNRTHRLAQRLPWVALACWVLMIWVPLFDSGDHGDDRLTVTSFGRVPFDLADLTPGVILPWVVVLACAATAKRFDTFAHWPLLSVAVGVGLFIQQATMVIDLPRERVESTDAAGETLSAIIVGYPSAGHYLWTIGCWALIAAGICGLLSDRRRIDRQMQRQAQRPTKKINRRRQRKLQQWARLLPLTAVGVWTVTVFVPVVDSFNDDGPRIRVTSLGEWTIDDGGDVDLFFLIIWALVVAIAALGPAFALARWWGVTAVLIAALLVLVLFSYLLIPPVLMWDGQLPDGTPTGGMEVGRPSFGFGLWLVGAAALVAAGSCGLCTQTKRPRPPVQGPSAGGV</sequence>
<comment type="caution">
    <text evidence="2">The sequence shown here is derived from an EMBL/GenBank/DDBJ whole genome shotgun (WGS) entry which is preliminary data.</text>
</comment>
<feature type="transmembrane region" description="Helical" evidence="1">
    <location>
        <begin position="427"/>
        <end position="449"/>
    </location>
</feature>
<keyword evidence="1" id="KW-0472">Membrane</keyword>
<protein>
    <submittedName>
        <fullName evidence="2">Uncharacterized protein</fullName>
    </submittedName>
</protein>
<dbReference type="RefSeq" id="WP_139469264.1">
    <property type="nucleotide sequence ID" value="NZ_VDMQ01000008.1"/>
</dbReference>
<dbReference type="AlphaFoldDB" id="A0A5C4WZH8"/>
<keyword evidence="1" id="KW-0812">Transmembrane</keyword>
<feature type="transmembrane region" description="Helical" evidence="1">
    <location>
        <begin position="12"/>
        <end position="34"/>
    </location>
</feature>
<name>A0A5C4WZH8_9MICO</name>